<feature type="region of interest" description="Disordered" evidence="1">
    <location>
        <begin position="811"/>
        <end position="833"/>
    </location>
</feature>
<proteinExistence type="predicted"/>
<evidence type="ECO:0000313" key="4">
    <source>
        <dbReference type="Proteomes" id="UP001174936"/>
    </source>
</evidence>
<accession>A0AA39XZY5</accession>
<dbReference type="PANTHER" id="PTHR37544:SF3">
    <property type="entry name" value="SPRAY"/>
    <property type="match status" value="1"/>
</dbReference>
<evidence type="ECO:0000256" key="2">
    <source>
        <dbReference type="SAM" id="Phobius"/>
    </source>
</evidence>
<reference evidence="3" key="1">
    <citation type="submission" date="2023-06" db="EMBL/GenBank/DDBJ databases">
        <title>Genome-scale phylogeny and comparative genomics of the fungal order Sordariales.</title>
        <authorList>
            <consortium name="Lawrence Berkeley National Laboratory"/>
            <person name="Hensen N."/>
            <person name="Bonometti L."/>
            <person name="Westerberg I."/>
            <person name="Brannstrom I.O."/>
            <person name="Guillou S."/>
            <person name="Cros-Aarteil S."/>
            <person name="Calhoun S."/>
            <person name="Haridas S."/>
            <person name="Kuo A."/>
            <person name="Mondo S."/>
            <person name="Pangilinan J."/>
            <person name="Riley R."/>
            <person name="Labutti K."/>
            <person name="Andreopoulos B."/>
            <person name="Lipzen A."/>
            <person name="Chen C."/>
            <person name="Yanf M."/>
            <person name="Daum C."/>
            <person name="Ng V."/>
            <person name="Clum A."/>
            <person name="Steindorff A."/>
            <person name="Ohm R."/>
            <person name="Martin F."/>
            <person name="Silar P."/>
            <person name="Natvig D."/>
            <person name="Lalanne C."/>
            <person name="Gautier V."/>
            <person name="Ament-Velasquez S.L."/>
            <person name="Kruys A."/>
            <person name="Hutchinson M.I."/>
            <person name="Powell A.J."/>
            <person name="Barry K."/>
            <person name="Miller A.N."/>
            <person name="Grigoriev I.V."/>
            <person name="Debuchy R."/>
            <person name="Gladieux P."/>
            <person name="Thoren M.H."/>
            <person name="Johannesson H."/>
        </authorList>
    </citation>
    <scope>NUCLEOTIDE SEQUENCE</scope>
    <source>
        <strain evidence="3">SMH2532-1</strain>
    </source>
</reference>
<dbReference type="EMBL" id="JAULSV010000006">
    <property type="protein sequence ID" value="KAK0642090.1"/>
    <property type="molecule type" value="Genomic_DNA"/>
</dbReference>
<feature type="transmembrane region" description="Helical" evidence="2">
    <location>
        <begin position="392"/>
        <end position="415"/>
    </location>
</feature>
<dbReference type="PANTHER" id="PTHR37544">
    <property type="entry name" value="SPRAY-RELATED"/>
    <property type="match status" value="1"/>
</dbReference>
<gene>
    <name evidence="3" type="ORF">B0T16DRAFT_449362</name>
</gene>
<dbReference type="Pfam" id="PF11374">
    <property type="entry name" value="DUF3176"/>
    <property type="match status" value="1"/>
</dbReference>
<feature type="transmembrane region" description="Helical" evidence="2">
    <location>
        <begin position="294"/>
        <end position="318"/>
    </location>
</feature>
<dbReference type="Proteomes" id="UP001174936">
    <property type="component" value="Unassembled WGS sequence"/>
</dbReference>
<organism evidence="3 4">
    <name type="scientific">Cercophora newfieldiana</name>
    <dbReference type="NCBI Taxonomy" id="92897"/>
    <lineage>
        <taxon>Eukaryota</taxon>
        <taxon>Fungi</taxon>
        <taxon>Dikarya</taxon>
        <taxon>Ascomycota</taxon>
        <taxon>Pezizomycotina</taxon>
        <taxon>Sordariomycetes</taxon>
        <taxon>Sordariomycetidae</taxon>
        <taxon>Sordariales</taxon>
        <taxon>Lasiosphaeriaceae</taxon>
        <taxon>Cercophora</taxon>
    </lineage>
</organism>
<evidence type="ECO:0000313" key="3">
    <source>
        <dbReference type="EMBL" id="KAK0642090.1"/>
    </source>
</evidence>
<dbReference type="Pfam" id="PF11915">
    <property type="entry name" value="DUF3433"/>
    <property type="match status" value="2"/>
</dbReference>
<feature type="transmembrane region" description="Helical" evidence="2">
    <location>
        <begin position="252"/>
        <end position="273"/>
    </location>
</feature>
<keyword evidence="2" id="KW-1133">Transmembrane helix</keyword>
<keyword evidence="2" id="KW-0472">Membrane</keyword>
<dbReference type="AlphaFoldDB" id="A0AA39XZY5"/>
<feature type="compositionally biased region" description="Basic and acidic residues" evidence="1">
    <location>
        <begin position="822"/>
        <end position="833"/>
    </location>
</feature>
<keyword evidence="2" id="KW-0812">Transmembrane</keyword>
<name>A0AA39XZY5_9PEZI</name>
<feature type="transmembrane region" description="Helical" evidence="2">
    <location>
        <begin position="356"/>
        <end position="380"/>
    </location>
</feature>
<comment type="caution">
    <text evidence="3">The sequence shown here is derived from an EMBL/GenBank/DDBJ whole genome shotgun (WGS) entry which is preliminary data.</text>
</comment>
<feature type="transmembrane region" description="Helical" evidence="2">
    <location>
        <begin position="659"/>
        <end position="680"/>
    </location>
</feature>
<dbReference type="InterPro" id="IPR021514">
    <property type="entry name" value="DUF3176"/>
</dbReference>
<protein>
    <submittedName>
        <fullName evidence="3">Uncharacterized protein</fullName>
    </submittedName>
</protein>
<keyword evidence="4" id="KW-1185">Reference proteome</keyword>
<evidence type="ECO:0000256" key="1">
    <source>
        <dbReference type="SAM" id="MobiDB-lite"/>
    </source>
</evidence>
<dbReference type="InterPro" id="IPR021840">
    <property type="entry name" value="DUF3433"/>
</dbReference>
<sequence>MAHTGTYIFGAGVFKTDQSATSKPGPAETEAVVVEKFVYITWESDYFVAAVLPTLLATIFSIPWKTIHHDVTSLEPFHQMTKQSGLSVPDAVALNYGGWRSLFAPAVAATSRHSPVVLSSLLEYSSVLIIVLAPGSVKMGLVGSCPESAPLRPGATGVHNDPRSILGVAALVGSGPSEIRHVFENLDFGTHNPGIKHVEKALQDANIWLGLRSGGNEYGLSVDTPEPDDFEQQSEEQLLSHDVPQPLQLHGLLFQAAAILLLHIGVLALIIYYKTTFYDTAFERFMDSQSLGPRILFAAFGLTVGFAWASVLQTYIVLLPYYNLFSHDCPADDSITLPYTSDQYTTLFTSLRRGDLLLAAVSVMTIFSDFLPVLLANVPFDRTVTWKAHNVCSWMAVAIISLMTLVLICVLAFMVSRRPKLLVDVSLIRGCPLLAVIILVCSSPNMLDTLPLVGTSTMETKARDGWIRKEDARYRLGTKSSHAAAPGGIFTLPASRTCIRDAPGPLIRPTRAAMEFILLQLVEDAAEPGTPAIVDDASSPVKSTQRKHEMTRDGFQYEDVGLYDSDDVADEQYPMSEGSSTAINKVTHLQPAEPFASRSSHGRPRTVGSSAMITRVACRWNYPWLPEIASFAFASSLLGALVVLLATQRDKEQPDWPSLLNINTLLLITIFKTALLFPVAEGIGELKWIRFTRPHARPVNVIPTFILHTIGSKPLDNRAICHLPFLLHPQRDSPTVRGVAEVHLEEVAFHGHTTIVEALAGVEQGHVVDQEYVPPSTGSVMPLRAAMNWMASAASRWAAVGAGTPGVALPLEAGDGVPGEAEENRDVGRVNAL</sequence>
<feature type="region of interest" description="Disordered" evidence="1">
    <location>
        <begin position="530"/>
        <end position="549"/>
    </location>
</feature>
<feature type="transmembrane region" description="Helical" evidence="2">
    <location>
        <begin position="628"/>
        <end position="647"/>
    </location>
</feature>